<evidence type="ECO:0000256" key="3">
    <source>
        <dbReference type="PROSITE-ProRule" id="PRU10007"/>
    </source>
</evidence>
<dbReference type="PROSITE" id="PS00687">
    <property type="entry name" value="ALDEHYDE_DEHYDR_GLU"/>
    <property type="match status" value="1"/>
</dbReference>
<evidence type="ECO:0000256" key="4">
    <source>
        <dbReference type="RuleBase" id="RU003345"/>
    </source>
</evidence>
<feature type="domain" description="Aldehyde dehydrogenase" evidence="5">
    <location>
        <begin position="43"/>
        <end position="498"/>
    </location>
</feature>
<dbReference type="EMBL" id="DXDC01000018">
    <property type="protein sequence ID" value="HIY64788.1"/>
    <property type="molecule type" value="Genomic_DNA"/>
</dbReference>
<dbReference type="GO" id="GO:0008911">
    <property type="term" value="F:lactaldehyde dehydrogenase (NAD+) activity"/>
    <property type="evidence" value="ECO:0007669"/>
    <property type="project" value="TreeGrafter"/>
</dbReference>
<dbReference type="InterPro" id="IPR016161">
    <property type="entry name" value="Ald_DH/histidinol_DH"/>
</dbReference>
<dbReference type="InterPro" id="IPR051020">
    <property type="entry name" value="ALDH-related_metabolic_enz"/>
</dbReference>
<dbReference type="InterPro" id="IPR016162">
    <property type="entry name" value="Ald_DH_N"/>
</dbReference>
<comment type="similarity">
    <text evidence="1 4">Belongs to the aldehyde dehydrogenase family.</text>
</comment>
<organism evidence="6 7">
    <name type="scientific">Candidatus Agrococcus pullicola</name>
    <dbReference type="NCBI Taxonomy" id="2838429"/>
    <lineage>
        <taxon>Bacteria</taxon>
        <taxon>Bacillati</taxon>
        <taxon>Actinomycetota</taxon>
        <taxon>Actinomycetes</taxon>
        <taxon>Micrococcales</taxon>
        <taxon>Microbacteriaceae</taxon>
        <taxon>Agrococcus</taxon>
    </lineage>
</organism>
<dbReference type="Proteomes" id="UP000824005">
    <property type="component" value="Unassembled WGS sequence"/>
</dbReference>
<protein>
    <submittedName>
        <fullName evidence="6">Aldehyde dehydrogenase family protein</fullName>
    </submittedName>
</protein>
<dbReference type="InterPro" id="IPR029510">
    <property type="entry name" value="Ald_DH_CS_GLU"/>
</dbReference>
<dbReference type="AlphaFoldDB" id="A0A9D2C8I6"/>
<dbReference type="FunFam" id="3.40.309.10:FF:000009">
    <property type="entry name" value="Aldehyde dehydrogenase A"/>
    <property type="match status" value="1"/>
</dbReference>
<evidence type="ECO:0000259" key="5">
    <source>
        <dbReference type="Pfam" id="PF00171"/>
    </source>
</evidence>
<dbReference type="PANTHER" id="PTHR42991:SF1">
    <property type="entry name" value="ALDEHYDE DEHYDROGENASE"/>
    <property type="match status" value="1"/>
</dbReference>
<evidence type="ECO:0000256" key="2">
    <source>
        <dbReference type="ARBA" id="ARBA00023002"/>
    </source>
</evidence>
<evidence type="ECO:0000256" key="1">
    <source>
        <dbReference type="ARBA" id="ARBA00009986"/>
    </source>
</evidence>
<sequence length="505" mass="52903">MTACDCAVAATAEGEVAEEAIPESKLGTDEHGLPGIAYLSGAWLRSSDRLQPVVDPEDGSLIAEVHNAGSDDIAAAVSGVYESLSSEWELWQRREALDRATVLVREEAARLAGIIALESSKTITEADREVARAAETLRLSAANVHLLEGETLPLADTARGAGRIGWNRRAPLGVVAAITPFNDPLNLVAHKLGPSLIAGNGVVLKPSRETPLSALALVDILLRAGVPAGRIAVSVTDREAGESLVTDPRIAVVSFTGGPSTADIIAAQAGARKLLMELGGNNAVIVCEDGELELAADGIVDGAFGVAGQNCLSVQRVYVHRSQFKAVVELVRERTERLVVGSKRNPATDLGPLIREDEARRVEEWVSEAKAAGATVVTGGVRTGSFFAPTVLTDVPLGSRVLREEVFGPVVSILPFSELSDVVSSVNDTEYGLQAGVFTTSMQTAFAVAEQLHVGSVLINDTSDYRIDSMPFGGSKRSGVGREGVPSAILELSEPKNVIVSGLAG</sequence>
<reference evidence="6" key="2">
    <citation type="submission" date="2021-04" db="EMBL/GenBank/DDBJ databases">
        <authorList>
            <person name="Gilroy R."/>
        </authorList>
    </citation>
    <scope>NUCLEOTIDE SEQUENCE</scope>
    <source>
        <strain evidence="6">ChiGjej1B1-98</strain>
    </source>
</reference>
<dbReference type="InterPro" id="IPR016163">
    <property type="entry name" value="Ald_DH_C"/>
</dbReference>
<reference evidence="6" key="1">
    <citation type="journal article" date="2021" name="PeerJ">
        <title>Extensive microbial diversity within the chicken gut microbiome revealed by metagenomics and culture.</title>
        <authorList>
            <person name="Gilroy R."/>
            <person name="Ravi A."/>
            <person name="Getino M."/>
            <person name="Pursley I."/>
            <person name="Horton D.L."/>
            <person name="Alikhan N.F."/>
            <person name="Baker D."/>
            <person name="Gharbi K."/>
            <person name="Hall N."/>
            <person name="Watson M."/>
            <person name="Adriaenssens E.M."/>
            <person name="Foster-Nyarko E."/>
            <person name="Jarju S."/>
            <person name="Secka A."/>
            <person name="Antonio M."/>
            <person name="Oren A."/>
            <person name="Chaudhuri R.R."/>
            <person name="La Ragione R."/>
            <person name="Hildebrand F."/>
            <person name="Pallen M.J."/>
        </authorList>
    </citation>
    <scope>NUCLEOTIDE SEQUENCE</scope>
    <source>
        <strain evidence="6">ChiGjej1B1-98</strain>
    </source>
</reference>
<gene>
    <name evidence="6" type="ORF">H9830_00750</name>
</gene>
<dbReference type="PANTHER" id="PTHR42991">
    <property type="entry name" value="ALDEHYDE DEHYDROGENASE"/>
    <property type="match status" value="1"/>
</dbReference>
<accession>A0A9D2C8I6</accession>
<name>A0A9D2C8I6_9MICO</name>
<dbReference type="Pfam" id="PF00171">
    <property type="entry name" value="Aldedh"/>
    <property type="match status" value="1"/>
</dbReference>
<dbReference type="InterPro" id="IPR015590">
    <property type="entry name" value="Aldehyde_DH_dom"/>
</dbReference>
<feature type="active site" evidence="3">
    <location>
        <position position="277"/>
    </location>
</feature>
<keyword evidence="2 4" id="KW-0560">Oxidoreductase</keyword>
<dbReference type="Gene3D" id="3.40.309.10">
    <property type="entry name" value="Aldehyde Dehydrogenase, Chain A, domain 2"/>
    <property type="match status" value="1"/>
</dbReference>
<proteinExistence type="inferred from homology"/>
<dbReference type="SUPFAM" id="SSF53720">
    <property type="entry name" value="ALDH-like"/>
    <property type="match status" value="1"/>
</dbReference>
<comment type="caution">
    <text evidence="6">The sequence shown here is derived from an EMBL/GenBank/DDBJ whole genome shotgun (WGS) entry which is preliminary data.</text>
</comment>
<evidence type="ECO:0000313" key="7">
    <source>
        <dbReference type="Proteomes" id="UP000824005"/>
    </source>
</evidence>
<evidence type="ECO:0000313" key="6">
    <source>
        <dbReference type="EMBL" id="HIY64788.1"/>
    </source>
</evidence>
<dbReference type="Gene3D" id="3.40.605.10">
    <property type="entry name" value="Aldehyde Dehydrogenase, Chain A, domain 1"/>
    <property type="match status" value="1"/>
</dbReference>